<proteinExistence type="predicted"/>
<dbReference type="HOGENOM" id="CLU_1463520_0_0_1"/>
<reference evidence="2" key="2">
    <citation type="submission" date="2018-05" db="EMBL/GenBank/DDBJ databases">
        <title>OpunRS2 (Oryza punctata Reference Sequence Version 2).</title>
        <authorList>
            <person name="Zhang J."/>
            <person name="Kudrna D."/>
            <person name="Lee S."/>
            <person name="Talag J."/>
            <person name="Welchert J."/>
            <person name="Wing R.A."/>
        </authorList>
    </citation>
    <scope>NUCLEOTIDE SEQUENCE [LARGE SCALE GENOMIC DNA]</scope>
</reference>
<dbReference type="Gramene" id="OPUNC06G06880.1">
    <property type="protein sequence ID" value="OPUNC06G06880.1"/>
    <property type="gene ID" value="OPUNC06G06880"/>
</dbReference>
<dbReference type="Gene3D" id="3.20.20.80">
    <property type="entry name" value="Glycosidases"/>
    <property type="match status" value="1"/>
</dbReference>
<dbReference type="Pfam" id="PF05089">
    <property type="entry name" value="NAGLU"/>
    <property type="match status" value="1"/>
</dbReference>
<dbReference type="Proteomes" id="UP000026962">
    <property type="component" value="Chromosome 6"/>
</dbReference>
<feature type="domain" description="Alpha-N-acetylglucosaminidase tim-barrel" evidence="1">
    <location>
        <begin position="76"/>
        <end position="119"/>
    </location>
</feature>
<keyword evidence="3" id="KW-1185">Reference proteome</keyword>
<name>A0A0E0L9A2_ORYPU</name>
<dbReference type="AlphaFoldDB" id="A0A0E0L9A2"/>
<dbReference type="eggNOG" id="KOG2233">
    <property type="taxonomic scope" value="Eukaryota"/>
</dbReference>
<dbReference type="EnsemblPlants" id="OPUNC06G06880.1">
    <property type="protein sequence ID" value="OPUNC06G06880.1"/>
    <property type="gene ID" value="OPUNC06G06880"/>
</dbReference>
<protein>
    <recommendedName>
        <fullName evidence="1">Alpha-N-acetylglucosaminidase tim-barrel domain-containing protein</fullName>
    </recommendedName>
</protein>
<reference evidence="2" key="1">
    <citation type="submission" date="2015-04" db="UniProtKB">
        <authorList>
            <consortium name="EnsemblPlants"/>
        </authorList>
    </citation>
    <scope>IDENTIFICATION</scope>
</reference>
<sequence length="185" mass="19543">MPIKLESSPAAVAGLAASLSSATAPPVAVGRDGDIPAATAQWEWDGEVLSLYKGPFDALDSAPGGPALQSTVTNLSDTFSDNTPPINEPAYISSLGSAIYEAMSRGNKDAVWLMQDYRKGVSKFYNGSFAELPDSVIPSPPENLKAFQSQKTHSLGSAEVFFHQVSSGVYSLKMMWSPALQIAGE</sequence>
<accession>A0A0E0L9A2</accession>
<evidence type="ECO:0000259" key="1">
    <source>
        <dbReference type="Pfam" id="PF05089"/>
    </source>
</evidence>
<dbReference type="InterPro" id="IPR024733">
    <property type="entry name" value="NAGLU_tim-barrel"/>
</dbReference>
<evidence type="ECO:0000313" key="2">
    <source>
        <dbReference type="EnsemblPlants" id="OPUNC06G06880.1"/>
    </source>
</evidence>
<evidence type="ECO:0000313" key="3">
    <source>
        <dbReference type="Proteomes" id="UP000026962"/>
    </source>
</evidence>
<dbReference type="STRING" id="4537.A0A0E0L9A2"/>
<organism evidence="2">
    <name type="scientific">Oryza punctata</name>
    <name type="common">Red rice</name>
    <dbReference type="NCBI Taxonomy" id="4537"/>
    <lineage>
        <taxon>Eukaryota</taxon>
        <taxon>Viridiplantae</taxon>
        <taxon>Streptophyta</taxon>
        <taxon>Embryophyta</taxon>
        <taxon>Tracheophyta</taxon>
        <taxon>Spermatophyta</taxon>
        <taxon>Magnoliopsida</taxon>
        <taxon>Liliopsida</taxon>
        <taxon>Poales</taxon>
        <taxon>Poaceae</taxon>
        <taxon>BOP clade</taxon>
        <taxon>Oryzoideae</taxon>
        <taxon>Oryzeae</taxon>
        <taxon>Oryzinae</taxon>
        <taxon>Oryza</taxon>
    </lineage>
</organism>